<dbReference type="RefSeq" id="WP_065286807.1">
    <property type="nucleotide sequence ID" value="NZ_LFOE01000001.1"/>
</dbReference>
<evidence type="ECO:0000313" key="2">
    <source>
        <dbReference type="Proteomes" id="UP000092668"/>
    </source>
</evidence>
<keyword evidence="2" id="KW-1185">Reference proteome</keyword>
<dbReference type="Proteomes" id="UP000092668">
    <property type="component" value="Unassembled WGS sequence"/>
</dbReference>
<proteinExistence type="predicted"/>
<comment type="caution">
    <text evidence="1">The sequence shown here is derived from an EMBL/GenBank/DDBJ whole genome shotgun (WGS) entry which is preliminary data.</text>
</comment>
<accession>A0A1B8SLC5</accession>
<gene>
    <name evidence="1" type="ORF">ACT18_00930</name>
</gene>
<organism evidence="1 2">
    <name type="scientific">Mycolicibacter kumamotonensis</name>
    <dbReference type="NCBI Taxonomy" id="354243"/>
    <lineage>
        <taxon>Bacteria</taxon>
        <taxon>Bacillati</taxon>
        <taxon>Actinomycetota</taxon>
        <taxon>Actinomycetes</taxon>
        <taxon>Mycobacteriales</taxon>
        <taxon>Mycobacteriaceae</taxon>
        <taxon>Mycolicibacter</taxon>
    </lineage>
</organism>
<sequence>MAGTFVLGTDTSLYSNLGLKRTPDVAAPPIMSDTSVFDAMAHPPASGLAAEQVDIDAAHEVGI</sequence>
<name>A0A1B8SLC5_9MYCO</name>
<dbReference type="EMBL" id="LFOE01000001">
    <property type="protein sequence ID" value="OBY33528.1"/>
    <property type="molecule type" value="Genomic_DNA"/>
</dbReference>
<evidence type="ECO:0000313" key="1">
    <source>
        <dbReference type="EMBL" id="OBY33528.1"/>
    </source>
</evidence>
<reference evidence="1 2" key="1">
    <citation type="submission" date="2015-06" db="EMBL/GenBank/DDBJ databases">
        <title>Genome sequence of Mycobacterium kumamotonense strain Roo.</title>
        <authorList>
            <person name="Greninger A.L."/>
            <person name="Cunningham G."/>
            <person name="Miller S."/>
        </authorList>
    </citation>
    <scope>NUCLEOTIDE SEQUENCE [LARGE SCALE GENOMIC DNA]</scope>
    <source>
        <strain evidence="1 2">Roo</strain>
    </source>
</reference>
<protein>
    <submittedName>
        <fullName evidence="1">Uncharacterized protein</fullName>
    </submittedName>
</protein>
<dbReference type="AlphaFoldDB" id="A0A1B8SLC5"/>